<dbReference type="InterPro" id="IPR003731">
    <property type="entry name" value="Di-Nase_FeMo-co_biosynth"/>
</dbReference>
<evidence type="ECO:0000313" key="2">
    <source>
        <dbReference type="EMBL" id="HIZ89083.1"/>
    </source>
</evidence>
<sequence length="126" mass="12706">MIIAVAVENGQVCAHFGHSPSFTFYDIEDGIIKVSMNMQSHGEGHGILPDFIASKGAKAVLVGGMGAPAQSACTAKGIQVVTGVKGNPDEAALAFAGGCLTSDGASCSHHGEGHGHNCSHHGQCGH</sequence>
<gene>
    <name evidence="2" type="ORF">H9804_03995</name>
</gene>
<reference evidence="2" key="2">
    <citation type="submission" date="2021-04" db="EMBL/GenBank/DDBJ databases">
        <authorList>
            <person name="Gilroy R."/>
        </authorList>
    </citation>
    <scope>NUCLEOTIDE SEQUENCE</scope>
    <source>
        <strain evidence="2">ChiW4-1371</strain>
    </source>
</reference>
<dbReference type="CDD" id="cd00851">
    <property type="entry name" value="MTH1175"/>
    <property type="match status" value="1"/>
</dbReference>
<dbReference type="Gene3D" id="3.30.420.130">
    <property type="entry name" value="Dinitrogenase iron-molybdenum cofactor biosynthesis domain"/>
    <property type="match status" value="1"/>
</dbReference>
<dbReference type="InterPro" id="IPR036105">
    <property type="entry name" value="DiNase_FeMo-co_biosyn_sf"/>
</dbReference>
<dbReference type="SUPFAM" id="SSF53146">
    <property type="entry name" value="Nitrogenase accessory factor-like"/>
    <property type="match status" value="1"/>
</dbReference>
<dbReference type="InterPro" id="IPR033913">
    <property type="entry name" value="MTH1175_dom"/>
</dbReference>
<evidence type="ECO:0000259" key="1">
    <source>
        <dbReference type="Pfam" id="PF02579"/>
    </source>
</evidence>
<feature type="domain" description="Dinitrogenase iron-molybdenum cofactor biosynthesis" evidence="1">
    <location>
        <begin position="9"/>
        <end position="95"/>
    </location>
</feature>
<dbReference type="EMBL" id="DXAQ01000062">
    <property type="protein sequence ID" value="HIZ89083.1"/>
    <property type="molecule type" value="Genomic_DNA"/>
</dbReference>
<evidence type="ECO:0000313" key="3">
    <source>
        <dbReference type="Proteomes" id="UP000824176"/>
    </source>
</evidence>
<reference evidence="2" key="1">
    <citation type="journal article" date="2021" name="PeerJ">
        <title>Extensive microbial diversity within the chicken gut microbiome revealed by metagenomics and culture.</title>
        <authorList>
            <person name="Gilroy R."/>
            <person name="Ravi A."/>
            <person name="Getino M."/>
            <person name="Pursley I."/>
            <person name="Horton D.L."/>
            <person name="Alikhan N.F."/>
            <person name="Baker D."/>
            <person name="Gharbi K."/>
            <person name="Hall N."/>
            <person name="Watson M."/>
            <person name="Adriaenssens E.M."/>
            <person name="Foster-Nyarko E."/>
            <person name="Jarju S."/>
            <person name="Secka A."/>
            <person name="Antonio M."/>
            <person name="Oren A."/>
            <person name="Chaudhuri R.R."/>
            <person name="La Ragione R."/>
            <person name="Hildebrand F."/>
            <person name="Pallen M.J."/>
        </authorList>
    </citation>
    <scope>NUCLEOTIDE SEQUENCE</scope>
    <source>
        <strain evidence="2">ChiW4-1371</strain>
    </source>
</reference>
<dbReference type="PANTHER" id="PTHR42983:SF1">
    <property type="entry name" value="IRON-MOLYBDENUM PROTEIN"/>
    <property type="match status" value="1"/>
</dbReference>
<dbReference type="AlphaFoldDB" id="A0A9D2GSB9"/>
<dbReference type="Pfam" id="PF02579">
    <property type="entry name" value="Nitro_FeMo-Co"/>
    <property type="match status" value="1"/>
</dbReference>
<dbReference type="Proteomes" id="UP000824176">
    <property type="component" value="Unassembled WGS sequence"/>
</dbReference>
<protein>
    <submittedName>
        <fullName evidence="2">NifB/NifX family molybdenum-iron cluster-binding protein</fullName>
    </submittedName>
</protein>
<organism evidence="2 3">
    <name type="scientific">Candidatus Mucispirillum faecigallinarum</name>
    <dbReference type="NCBI Taxonomy" id="2838699"/>
    <lineage>
        <taxon>Bacteria</taxon>
        <taxon>Pseudomonadati</taxon>
        <taxon>Deferribacterota</taxon>
        <taxon>Deferribacteres</taxon>
        <taxon>Deferribacterales</taxon>
        <taxon>Mucispirillaceae</taxon>
        <taxon>Mucispirillum</taxon>
    </lineage>
</organism>
<name>A0A9D2GSB9_9BACT</name>
<proteinExistence type="predicted"/>
<comment type="caution">
    <text evidence="2">The sequence shown here is derived from an EMBL/GenBank/DDBJ whole genome shotgun (WGS) entry which is preliminary data.</text>
</comment>
<dbReference type="PANTHER" id="PTHR42983">
    <property type="entry name" value="DINITROGENASE IRON-MOLYBDENUM COFACTOR PROTEIN-RELATED"/>
    <property type="match status" value="1"/>
</dbReference>
<accession>A0A9D2GSB9</accession>